<proteinExistence type="predicted"/>
<protein>
    <submittedName>
        <fullName evidence="2">Uncharacterized protein</fullName>
    </submittedName>
</protein>
<accession>A0A8J6PCG0</accession>
<organism evidence="2 3">
    <name type="scientific">Massiliimalia timonensis</name>
    <dbReference type="NCBI Taxonomy" id="1987501"/>
    <lineage>
        <taxon>Bacteria</taxon>
        <taxon>Bacillati</taxon>
        <taxon>Bacillota</taxon>
        <taxon>Clostridia</taxon>
        <taxon>Eubacteriales</taxon>
        <taxon>Oscillospiraceae</taxon>
        <taxon>Massiliimalia</taxon>
    </lineage>
</organism>
<feature type="chain" id="PRO_5035174791" evidence="1">
    <location>
        <begin position="30"/>
        <end position="313"/>
    </location>
</feature>
<dbReference type="RefSeq" id="WP_154825418.1">
    <property type="nucleotide sequence ID" value="NZ_JACRTL010000003.1"/>
</dbReference>
<dbReference type="PROSITE" id="PS51257">
    <property type="entry name" value="PROKAR_LIPOPROTEIN"/>
    <property type="match status" value="1"/>
</dbReference>
<dbReference type="AlphaFoldDB" id="A0A8J6PCG0"/>
<dbReference type="EMBL" id="JACRTL010000003">
    <property type="protein sequence ID" value="MBC8610883.1"/>
    <property type="molecule type" value="Genomic_DNA"/>
</dbReference>
<dbReference type="Proteomes" id="UP000632659">
    <property type="component" value="Unassembled WGS sequence"/>
</dbReference>
<feature type="signal peptide" evidence="1">
    <location>
        <begin position="1"/>
        <end position="29"/>
    </location>
</feature>
<evidence type="ECO:0000256" key="1">
    <source>
        <dbReference type="SAM" id="SignalP"/>
    </source>
</evidence>
<keyword evidence="1" id="KW-0732">Signal</keyword>
<gene>
    <name evidence="2" type="ORF">H8702_07075</name>
</gene>
<evidence type="ECO:0000313" key="3">
    <source>
        <dbReference type="Proteomes" id="UP000632659"/>
    </source>
</evidence>
<reference evidence="2" key="1">
    <citation type="submission" date="2020-08" db="EMBL/GenBank/DDBJ databases">
        <title>Genome public.</title>
        <authorList>
            <person name="Liu C."/>
            <person name="Sun Q."/>
        </authorList>
    </citation>
    <scope>NUCLEOTIDE SEQUENCE</scope>
    <source>
        <strain evidence="2">NSJ-15</strain>
    </source>
</reference>
<keyword evidence="3" id="KW-1185">Reference proteome</keyword>
<sequence length="313" mass="36140">MKKTKLVIAAILTLVILLCGCGTTGNVGANNLPVSKTEDENGVPDFVQAMYDEMGELTEMYGLFYEMVKEPAYHQMDTAEHNWCYFEFETDEIEPWSPVQTKYPSKETHEIQFNKDRGVQKKSFKILLKGDATEWQIREELDAVWTEIIAAAATCVEPDGDFEKIKNQVRGIVTAQEDDKYSKVLQFNDYTMVIAKRDAFVTYLYAVHDDEFWDEIDQTDYVPLNRENLLKTEPNDRDGLLVQMEGTVEAYELPSTSYDAVKVRGDDGFLYNIYFDMDFTPMTFEVGDRYRFFGELDNSDDLTQSLHYCEPIK</sequence>
<comment type="caution">
    <text evidence="2">The sequence shown here is derived from an EMBL/GenBank/DDBJ whole genome shotgun (WGS) entry which is preliminary data.</text>
</comment>
<name>A0A8J6PCG0_9FIRM</name>
<evidence type="ECO:0000313" key="2">
    <source>
        <dbReference type="EMBL" id="MBC8610883.1"/>
    </source>
</evidence>